<dbReference type="InterPro" id="IPR009288">
    <property type="entry name" value="AIG2-like_dom"/>
</dbReference>
<dbReference type="SMART" id="SM00823">
    <property type="entry name" value="PKS_PP"/>
    <property type="match status" value="1"/>
</dbReference>
<dbReference type="InterPro" id="IPR025110">
    <property type="entry name" value="AMP-bd_C"/>
</dbReference>
<dbReference type="Pfam" id="PF00501">
    <property type="entry name" value="AMP-binding"/>
    <property type="match status" value="1"/>
</dbReference>
<dbReference type="InterPro" id="IPR001242">
    <property type="entry name" value="Condensation_dom"/>
</dbReference>
<gene>
    <name evidence="6" type="ORF">Cylst_6481</name>
</gene>
<dbReference type="InterPro" id="IPR000873">
    <property type="entry name" value="AMP-dep_synth/lig_dom"/>
</dbReference>
<dbReference type="HOGENOM" id="CLU_000022_2_4_3"/>
<dbReference type="Gene3D" id="2.30.38.10">
    <property type="entry name" value="Luciferase, Domain 3"/>
    <property type="match status" value="1"/>
</dbReference>
<dbReference type="InterPro" id="IPR020806">
    <property type="entry name" value="PKS_PP-bd"/>
</dbReference>
<dbReference type="InterPro" id="IPR013024">
    <property type="entry name" value="GGCT-like"/>
</dbReference>
<dbReference type="GO" id="GO:0043041">
    <property type="term" value="P:amino acid activation for nonribosomal peptide biosynthetic process"/>
    <property type="evidence" value="ECO:0007669"/>
    <property type="project" value="TreeGrafter"/>
</dbReference>
<reference evidence="6 7" key="1">
    <citation type="submission" date="2012-06" db="EMBL/GenBank/DDBJ databases">
        <title>Noncontiguous Finished plasmid 1 of genome of Cylindrospermum stagnale PCC 7417.</title>
        <authorList>
            <consortium name="US DOE Joint Genome Institute"/>
            <person name="Gugger M."/>
            <person name="Coursin T."/>
            <person name="Rippka R."/>
            <person name="Tandeau De Marsac N."/>
            <person name="Huntemann M."/>
            <person name="Wei C.-L."/>
            <person name="Han J."/>
            <person name="Detter J.C."/>
            <person name="Han C."/>
            <person name="Tapia R."/>
            <person name="Davenport K."/>
            <person name="Daligault H."/>
            <person name="Erkkila T."/>
            <person name="Gu W."/>
            <person name="Munk A.C.C."/>
            <person name="Teshima H."/>
            <person name="Xu Y."/>
            <person name="Chain P."/>
            <person name="Chen A."/>
            <person name="Krypides N."/>
            <person name="Mavromatis K."/>
            <person name="Markowitz V."/>
            <person name="Szeto E."/>
            <person name="Ivanova N."/>
            <person name="Mikhailova N."/>
            <person name="Ovchinnikova G."/>
            <person name="Pagani I."/>
            <person name="Pati A."/>
            <person name="Goodwin L."/>
            <person name="Peters L."/>
            <person name="Pitluck S."/>
            <person name="Woyke T."/>
            <person name="Kerfeld C."/>
        </authorList>
    </citation>
    <scope>NUCLEOTIDE SEQUENCE [LARGE SCALE GENOMIC DNA]</scope>
    <source>
        <strain evidence="6 7">PCC 7417</strain>
        <plasmid evidence="7">Plasmid pCYLST.01</plasmid>
    </source>
</reference>
<dbReference type="InterPro" id="IPR036568">
    <property type="entry name" value="GGCT-like_sf"/>
</dbReference>
<comment type="similarity">
    <text evidence="2">Belongs to the ATP-dependent AMP-binding enzyme family.</text>
</comment>
<dbReference type="SUPFAM" id="SSF110857">
    <property type="entry name" value="Gamma-glutamyl cyclotransferase-like"/>
    <property type="match status" value="1"/>
</dbReference>
<dbReference type="PANTHER" id="PTHR45527:SF1">
    <property type="entry name" value="FATTY ACID SYNTHASE"/>
    <property type="match status" value="1"/>
</dbReference>
<evidence type="ECO:0000256" key="1">
    <source>
        <dbReference type="ARBA" id="ARBA00001957"/>
    </source>
</evidence>
<dbReference type="Gene3D" id="3.40.50.980">
    <property type="match status" value="2"/>
</dbReference>
<dbReference type="Pfam" id="PF00550">
    <property type="entry name" value="PP-binding"/>
    <property type="match status" value="1"/>
</dbReference>
<comment type="cofactor">
    <cofactor evidence="1">
        <name>pantetheine 4'-phosphate</name>
        <dbReference type="ChEBI" id="CHEBI:47942"/>
    </cofactor>
</comment>
<dbReference type="InterPro" id="IPR023213">
    <property type="entry name" value="CAT-like_dom_sf"/>
</dbReference>
<dbReference type="Gene3D" id="3.30.559.10">
    <property type="entry name" value="Chloramphenicol acetyltransferase-like domain"/>
    <property type="match status" value="1"/>
</dbReference>
<evidence type="ECO:0000256" key="2">
    <source>
        <dbReference type="ARBA" id="ARBA00006432"/>
    </source>
</evidence>
<evidence type="ECO:0000259" key="5">
    <source>
        <dbReference type="PROSITE" id="PS50075"/>
    </source>
</evidence>
<dbReference type="InterPro" id="IPR020845">
    <property type="entry name" value="AMP-binding_CS"/>
</dbReference>
<dbReference type="OrthoDB" id="9778383at2"/>
<dbReference type="Pfam" id="PF00668">
    <property type="entry name" value="Condensation"/>
    <property type="match status" value="1"/>
</dbReference>
<dbReference type="RefSeq" id="WP_015328310.1">
    <property type="nucleotide sequence ID" value="NC_020050.1"/>
</dbReference>
<dbReference type="Pfam" id="PF06094">
    <property type="entry name" value="GGACT"/>
    <property type="match status" value="1"/>
</dbReference>
<dbReference type="GO" id="GO:0044550">
    <property type="term" value="P:secondary metabolite biosynthetic process"/>
    <property type="evidence" value="ECO:0007669"/>
    <property type="project" value="UniProtKB-ARBA"/>
</dbReference>
<keyword evidence="7" id="KW-1185">Reference proteome</keyword>
<evidence type="ECO:0000313" key="6">
    <source>
        <dbReference type="EMBL" id="AFZ28263.1"/>
    </source>
</evidence>
<keyword evidence="4" id="KW-0597">Phosphoprotein</keyword>
<dbReference type="Pfam" id="PF13193">
    <property type="entry name" value="AMP-binding_C"/>
    <property type="match status" value="1"/>
</dbReference>
<keyword evidence="6" id="KW-0614">Plasmid</keyword>
<dbReference type="InterPro" id="IPR010071">
    <property type="entry name" value="AA_adenyl_dom"/>
</dbReference>
<evidence type="ECO:0000313" key="7">
    <source>
        <dbReference type="Proteomes" id="UP000010475"/>
    </source>
</evidence>
<dbReference type="Gene3D" id="1.10.1200.10">
    <property type="entry name" value="ACP-like"/>
    <property type="match status" value="1"/>
</dbReference>
<organism evidence="6 7">
    <name type="scientific">Cylindrospermum stagnale PCC 7417</name>
    <dbReference type="NCBI Taxonomy" id="56107"/>
    <lineage>
        <taxon>Bacteria</taxon>
        <taxon>Bacillati</taxon>
        <taxon>Cyanobacteriota</taxon>
        <taxon>Cyanophyceae</taxon>
        <taxon>Nostocales</taxon>
        <taxon>Nostocaceae</taxon>
        <taxon>Cylindrospermum</taxon>
    </lineage>
</organism>
<name>K9X6Z8_9NOST</name>
<proteinExistence type="inferred from homology"/>
<dbReference type="CDD" id="cd19531">
    <property type="entry name" value="LCL_NRPS-like"/>
    <property type="match status" value="1"/>
</dbReference>
<dbReference type="SUPFAM" id="SSF52777">
    <property type="entry name" value="CoA-dependent acyltransferases"/>
    <property type="match status" value="2"/>
</dbReference>
<dbReference type="FunFam" id="1.10.1200.10:FF:000005">
    <property type="entry name" value="Nonribosomal peptide synthetase 1"/>
    <property type="match status" value="1"/>
</dbReference>
<protein>
    <submittedName>
        <fullName evidence="6">Amino acid adenylation enzyme/thioester reductase family protein</fullName>
    </submittedName>
</protein>
<keyword evidence="3" id="KW-0596">Phosphopantetheine</keyword>
<dbReference type="Proteomes" id="UP000010475">
    <property type="component" value="Plasmid pCYLST.01"/>
</dbReference>
<dbReference type="SUPFAM" id="SSF47336">
    <property type="entry name" value="ACP-like"/>
    <property type="match status" value="1"/>
</dbReference>
<dbReference type="CDD" id="cd06661">
    <property type="entry name" value="GGCT_like"/>
    <property type="match status" value="1"/>
</dbReference>
<dbReference type="FunFam" id="3.40.50.980:FF:000001">
    <property type="entry name" value="Non-ribosomal peptide synthetase"/>
    <property type="match status" value="1"/>
</dbReference>
<evidence type="ECO:0000256" key="4">
    <source>
        <dbReference type="ARBA" id="ARBA00022553"/>
    </source>
</evidence>
<dbReference type="EMBL" id="CP003643">
    <property type="protein sequence ID" value="AFZ28263.1"/>
    <property type="molecule type" value="Genomic_DNA"/>
</dbReference>
<feature type="domain" description="Carrier" evidence="5">
    <location>
        <begin position="1244"/>
        <end position="1319"/>
    </location>
</feature>
<sequence>MEVTKTKSTAEIKRQIQDSNFTTTSLSPNQRETKEVDASVDTILESSFGSILSSDASVKSHYQQAVKWLLLQIRYHTILMEFVDKSDLCEILAVAFRRYKHHYSRIEIGLVQEVDTKDLQGLLLSALAEVEKIFNRHLVEVFVYGTLMSNESRHYLIESTEFLGEDAIENADLFDLGAYPMLVLHGNNTVFGECYRISLKTLQLLDKVEGHPHYYQRCWCYLKSERRAIVYKGSQAMTLNSQCIPDGRWSFSRKQAISTTLSQTKESLLAEVFSLEGNLDELPLSLAQQYLWYKTQSEPDNSVYNVAASYKIVGCLDLSVLDQSLREVIRRHSILRTTFPTVNGKPVQIVSLDPTFTLSVMDLQDVPEVDRVSHIDDVLTEQVRQSFNIERDPLLCMKLLLVDEEEHILLLTMHRLIADEWSLNLFVQEMVLLYEALMAGTTLLLPEVTHQYTDFSRQQRQYLQGDVLEEQLKYWKHQLHSNLTALDLPTEQPKSLPQACSKKQHSKLSKELISSLKLLAEQEKVTLFTILLTVLKILLYRYTQSTDIIVGSYIANRNQAQTKELVGPLANTLFIRTQLKDGLSFRELLTHVDQVVLDASNNQDIPFDYVLDVLQLQHNNDQSSLLQVKFTLRGEPKLAIGSQELILSTLEIKDVNEGFALALLIEEVEQELLASWEYSTSLFDADTVGRMIGHFQTLLSGIVANPEQSISTLPLLTSEEQNQLLVSWNPEQPEYSKNICLHELIEAQVEKSPTAVAIRFEGEQLTYLELNQRANQLAHHLQTLGVTSETPVGLCMEMSLYLAVAILGLFKAGGVYVPLEPTYPVDRIAFVLEDTQLPILLTQEKFLERLPKLEMQVVCLDTIWEALAQKSIENPVSGVTGENIAYILYTSGSTGKPKGVQLSHSVCCSRELWEQKTFKLTESDRVLMKSSWSSREFFWPLIVGAQVIMARSGGYQDSKYLAKLISEQGVTVISLVPSVLKLLLEEPKIETCTSLRHVISTGEALPNDLQEEFLNRLPAQLHNVYGLNEANYSTHWTYKRENQQQGKVPIGYPTDMQIYLLDPHLQLVPIGVPGEIHISGFGLAQGYFNRPNLNAERFIPNFLSTNTSSRLFKTGDLARYRSDGVIEYLGRIDYQVNIRGLRVELGEIEFVLKHHSAVREAVVIQREDTPGDKSLVGYVVLNKDHHASVNELRHHLKQKLPDYMIPAVFVYLDALPMTPNGKVARLALPVPSRKRSKADKTFVAPTNSVERQIADIWASVLKVDQISIHDDFFELGGYSLLATRVIARLHKIFGVELSLQGFTEKPTIAELSIALKESV</sequence>
<dbReference type="Gene3D" id="3.30.300.30">
    <property type="match status" value="1"/>
</dbReference>
<dbReference type="CDD" id="cd05930">
    <property type="entry name" value="A_NRPS"/>
    <property type="match status" value="1"/>
</dbReference>
<dbReference type="PROSITE" id="PS50075">
    <property type="entry name" value="CARRIER"/>
    <property type="match status" value="1"/>
</dbReference>
<dbReference type="GO" id="GO:0008610">
    <property type="term" value="P:lipid biosynthetic process"/>
    <property type="evidence" value="ECO:0007669"/>
    <property type="project" value="UniProtKB-ARBA"/>
</dbReference>
<dbReference type="GO" id="GO:0003824">
    <property type="term" value="F:catalytic activity"/>
    <property type="evidence" value="ECO:0007669"/>
    <property type="project" value="InterPro"/>
</dbReference>
<dbReference type="KEGG" id="csg:Cylst_6481"/>
<dbReference type="GO" id="GO:0031177">
    <property type="term" value="F:phosphopantetheine binding"/>
    <property type="evidence" value="ECO:0007669"/>
    <property type="project" value="InterPro"/>
</dbReference>
<dbReference type="PANTHER" id="PTHR45527">
    <property type="entry name" value="NONRIBOSOMAL PEPTIDE SYNTHETASE"/>
    <property type="match status" value="1"/>
</dbReference>
<dbReference type="InterPro" id="IPR036736">
    <property type="entry name" value="ACP-like_sf"/>
</dbReference>
<dbReference type="SUPFAM" id="SSF56801">
    <property type="entry name" value="Acetyl-CoA synthetase-like"/>
    <property type="match status" value="1"/>
</dbReference>
<dbReference type="InterPro" id="IPR009081">
    <property type="entry name" value="PP-bd_ACP"/>
</dbReference>
<dbReference type="Gene3D" id="3.10.490.10">
    <property type="entry name" value="Gamma-glutamyl cyclotransferase-like"/>
    <property type="match status" value="1"/>
</dbReference>
<dbReference type="NCBIfam" id="TIGR01733">
    <property type="entry name" value="AA-adenyl-dom"/>
    <property type="match status" value="1"/>
</dbReference>
<dbReference type="Gene3D" id="3.30.559.30">
    <property type="entry name" value="Nonribosomal peptide synthetase, condensation domain"/>
    <property type="match status" value="1"/>
</dbReference>
<dbReference type="FunFam" id="3.40.50.12780:FF:000012">
    <property type="entry name" value="Non-ribosomal peptide synthetase"/>
    <property type="match status" value="1"/>
</dbReference>
<dbReference type="FunFam" id="3.30.300.30:FF:000010">
    <property type="entry name" value="Enterobactin synthetase component F"/>
    <property type="match status" value="1"/>
</dbReference>
<geneLocation type="plasmid" evidence="6 7">
    <name>pCYLST.01</name>
</geneLocation>
<dbReference type="GO" id="GO:0005737">
    <property type="term" value="C:cytoplasm"/>
    <property type="evidence" value="ECO:0007669"/>
    <property type="project" value="TreeGrafter"/>
</dbReference>
<dbReference type="PATRIC" id="fig|56107.3.peg.6950"/>
<evidence type="ECO:0000256" key="3">
    <source>
        <dbReference type="ARBA" id="ARBA00022450"/>
    </source>
</evidence>
<dbReference type="PROSITE" id="PS00455">
    <property type="entry name" value="AMP_BINDING"/>
    <property type="match status" value="1"/>
</dbReference>
<dbReference type="InterPro" id="IPR045851">
    <property type="entry name" value="AMP-bd_C_sf"/>
</dbReference>
<accession>K9X6Z8</accession>